<dbReference type="Gene3D" id="3.90.70.10">
    <property type="entry name" value="Cysteine proteinases"/>
    <property type="match status" value="1"/>
</dbReference>
<keyword evidence="4" id="KW-1185">Reference proteome</keyword>
<dbReference type="InterPro" id="IPR013128">
    <property type="entry name" value="Peptidase_C1A"/>
</dbReference>
<dbReference type="PANTHER" id="PTHR12411">
    <property type="entry name" value="CYSTEINE PROTEASE FAMILY C1-RELATED"/>
    <property type="match status" value="1"/>
</dbReference>
<dbReference type="AlphaFoldDB" id="A0A8S1H678"/>
<dbReference type="Pfam" id="PF00112">
    <property type="entry name" value="Peptidase_C1"/>
    <property type="match status" value="1"/>
</dbReference>
<evidence type="ECO:0000256" key="1">
    <source>
        <dbReference type="ARBA" id="ARBA00008455"/>
    </source>
</evidence>
<comment type="caution">
    <text evidence="3">The sequence shown here is derived from an EMBL/GenBank/DDBJ whole genome shotgun (WGS) entry which is preliminary data.</text>
</comment>
<dbReference type="OrthoDB" id="10253408at2759"/>
<name>A0A8S1H678_9PELO</name>
<protein>
    <recommendedName>
        <fullName evidence="2">Peptidase C1A papain C-terminal domain-containing protein</fullName>
    </recommendedName>
</protein>
<accession>A0A8S1H678</accession>
<sequence length="138" mass="15003">MLMTNKPSFEFQEISEATPKVNRTQLRVSDLDYRQRGIIGPIKNQGKCGASYAFATVSVVEAMAAKQGRGLNVLSEQHLVDCVPDGCFGGSLEKAFGSVGCSQIAVYIRQIFLTVLSVVLPDFHSPPVTSDGPDWLPR</sequence>
<reference evidence="3" key="1">
    <citation type="submission" date="2020-10" db="EMBL/GenBank/DDBJ databases">
        <authorList>
            <person name="Kikuchi T."/>
        </authorList>
    </citation>
    <scope>NUCLEOTIDE SEQUENCE</scope>
    <source>
        <strain evidence="3">NKZ352</strain>
    </source>
</reference>
<dbReference type="SMART" id="SM00645">
    <property type="entry name" value="Pept_C1"/>
    <property type="match status" value="1"/>
</dbReference>
<dbReference type="EMBL" id="CAJGYM010000023">
    <property type="protein sequence ID" value="CAD6191846.1"/>
    <property type="molecule type" value="Genomic_DNA"/>
</dbReference>
<dbReference type="GO" id="GO:0006508">
    <property type="term" value="P:proteolysis"/>
    <property type="evidence" value="ECO:0007669"/>
    <property type="project" value="InterPro"/>
</dbReference>
<evidence type="ECO:0000259" key="2">
    <source>
        <dbReference type="SMART" id="SM00645"/>
    </source>
</evidence>
<evidence type="ECO:0000313" key="4">
    <source>
        <dbReference type="Proteomes" id="UP000835052"/>
    </source>
</evidence>
<dbReference type="InterPro" id="IPR000668">
    <property type="entry name" value="Peptidase_C1A_C"/>
</dbReference>
<dbReference type="SUPFAM" id="SSF54001">
    <property type="entry name" value="Cysteine proteinases"/>
    <property type="match status" value="1"/>
</dbReference>
<comment type="similarity">
    <text evidence="1">Belongs to the peptidase C1 family.</text>
</comment>
<feature type="domain" description="Peptidase C1A papain C-terminal" evidence="2">
    <location>
        <begin position="27"/>
        <end position="138"/>
    </location>
</feature>
<organism evidence="3 4">
    <name type="scientific">Caenorhabditis auriculariae</name>
    <dbReference type="NCBI Taxonomy" id="2777116"/>
    <lineage>
        <taxon>Eukaryota</taxon>
        <taxon>Metazoa</taxon>
        <taxon>Ecdysozoa</taxon>
        <taxon>Nematoda</taxon>
        <taxon>Chromadorea</taxon>
        <taxon>Rhabditida</taxon>
        <taxon>Rhabditina</taxon>
        <taxon>Rhabditomorpha</taxon>
        <taxon>Rhabditoidea</taxon>
        <taxon>Rhabditidae</taxon>
        <taxon>Peloderinae</taxon>
        <taxon>Caenorhabditis</taxon>
    </lineage>
</organism>
<dbReference type="GO" id="GO:0008234">
    <property type="term" value="F:cysteine-type peptidase activity"/>
    <property type="evidence" value="ECO:0007669"/>
    <property type="project" value="InterPro"/>
</dbReference>
<gene>
    <name evidence="3" type="ORF">CAUJ_LOCUS7765</name>
</gene>
<dbReference type="Proteomes" id="UP000835052">
    <property type="component" value="Unassembled WGS sequence"/>
</dbReference>
<proteinExistence type="inferred from homology"/>
<evidence type="ECO:0000313" key="3">
    <source>
        <dbReference type="EMBL" id="CAD6191846.1"/>
    </source>
</evidence>
<dbReference type="InterPro" id="IPR038765">
    <property type="entry name" value="Papain-like_cys_pep_sf"/>
</dbReference>